<evidence type="ECO:0000313" key="3">
    <source>
        <dbReference type="Proteomes" id="UP001445076"/>
    </source>
</evidence>
<comment type="caution">
    <text evidence="2">The sequence shown here is derived from an EMBL/GenBank/DDBJ whole genome shotgun (WGS) entry which is preliminary data.</text>
</comment>
<sequence>MNRNCKDTEGILEMRVEEEEAEAVFPSVYHTFDSKVIKEILVSGRELGKLLLGEVEERLVMGPPVSKYAFLCTLMNLRCPPSLDDAFYWTLVNYIKFSANYYRVCFTMATIMTIFNLSLGAKAVAGGLLLLCGFLKLQDWHLGEHLISTVGQRLYLLHTALFISGVEKEFLLSLFKVSVLVLLHMVFHNP</sequence>
<keyword evidence="1" id="KW-0812">Transmembrane</keyword>
<feature type="transmembrane region" description="Helical" evidence="1">
    <location>
        <begin position="104"/>
        <end position="125"/>
    </location>
</feature>
<dbReference type="AlphaFoldDB" id="A0AAW0Y9P7"/>
<feature type="non-terminal residue" evidence="2">
    <location>
        <position position="190"/>
    </location>
</feature>
<proteinExistence type="predicted"/>
<reference evidence="2 3" key="1">
    <citation type="journal article" date="2024" name="BMC Genomics">
        <title>Genome assembly of redclaw crayfish (Cherax quadricarinatus) provides insights into its immune adaptation and hypoxia tolerance.</title>
        <authorList>
            <person name="Liu Z."/>
            <person name="Zheng J."/>
            <person name="Li H."/>
            <person name="Fang K."/>
            <person name="Wang S."/>
            <person name="He J."/>
            <person name="Zhou D."/>
            <person name="Weng S."/>
            <person name="Chi M."/>
            <person name="Gu Z."/>
            <person name="He J."/>
            <person name="Li F."/>
            <person name="Wang M."/>
        </authorList>
    </citation>
    <scope>NUCLEOTIDE SEQUENCE [LARGE SCALE GENOMIC DNA]</scope>
    <source>
        <strain evidence="2">ZL_2023a</strain>
    </source>
</reference>
<dbReference type="EMBL" id="JARKIK010000004">
    <property type="protein sequence ID" value="KAK8752722.1"/>
    <property type="molecule type" value="Genomic_DNA"/>
</dbReference>
<dbReference type="Proteomes" id="UP001445076">
    <property type="component" value="Unassembled WGS sequence"/>
</dbReference>
<keyword evidence="1" id="KW-1133">Transmembrane helix</keyword>
<keyword evidence="1" id="KW-0472">Membrane</keyword>
<accession>A0AAW0Y9P7</accession>
<protein>
    <submittedName>
        <fullName evidence="2">Uncharacterized protein</fullName>
    </submittedName>
</protein>
<evidence type="ECO:0000256" key="1">
    <source>
        <dbReference type="SAM" id="Phobius"/>
    </source>
</evidence>
<keyword evidence="3" id="KW-1185">Reference proteome</keyword>
<organism evidence="2 3">
    <name type="scientific">Cherax quadricarinatus</name>
    <name type="common">Australian red claw crayfish</name>
    <dbReference type="NCBI Taxonomy" id="27406"/>
    <lineage>
        <taxon>Eukaryota</taxon>
        <taxon>Metazoa</taxon>
        <taxon>Ecdysozoa</taxon>
        <taxon>Arthropoda</taxon>
        <taxon>Crustacea</taxon>
        <taxon>Multicrustacea</taxon>
        <taxon>Malacostraca</taxon>
        <taxon>Eumalacostraca</taxon>
        <taxon>Eucarida</taxon>
        <taxon>Decapoda</taxon>
        <taxon>Pleocyemata</taxon>
        <taxon>Astacidea</taxon>
        <taxon>Parastacoidea</taxon>
        <taxon>Parastacidae</taxon>
        <taxon>Cherax</taxon>
    </lineage>
</organism>
<gene>
    <name evidence="2" type="ORF">OTU49_007183</name>
</gene>
<evidence type="ECO:0000313" key="2">
    <source>
        <dbReference type="EMBL" id="KAK8752722.1"/>
    </source>
</evidence>
<feature type="transmembrane region" description="Helical" evidence="1">
    <location>
        <begin position="170"/>
        <end position="187"/>
    </location>
</feature>
<name>A0AAW0Y9P7_CHEQU</name>